<dbReference type="EMBL" id="PQFF01000311">
    <property type="protein sequence ID" value="RHZ62235.1"/>
    <property type="molecule type" value="Genomic_DNA"/>
</dbReference>
<keyword evidence="2" id="KW-1185">Reference proteome</keyword>
<evidence type="ECO:0000313" key="1">
    <source>
        <dbReference type="EMBL" id="RHZ62235.1"/>
    </source>
</evidence>
<protein>
    <recommendedName>
        <fullName evidence="3">Protein kinase domain-containing protein</fullName>
    </recommendedName>
</protein>
<reference evidence="1 2" key="1">
    <citation type="submission" date="2018-08" db="EMBL/GenBank/DDBJ databases">
        <title>Genome and evolution of the arbuscular mycorrhizal fungus Diversispora epigaea (formerly Glomus versiforme) and its bacterial endosymbionts.</title>
        <authorList>
            <person name="Sun X."/>
            <person name="Fei Z."/>
            <person name="Harrison M."/>
        </authorList>
    </citation>
    <scope>NUCLEOTIDE SEQUENCE [LARGE SCALE GENOMIC DNA]</scope>
    <source>
        <strain evidence="1 2">IT104</strain>
    </source>
</reference>
<evidence type="ECO:0000313" key="2">
    <source>
        <dbReference type="Proteomes" id="UP000266861"/>
    </source>
</evidence>
<dbReference type="OrthoDB" id="2428671at2759"/>
<comment type="caution">
    <text evidence="1">The sequence shown here is derived from an EMBL/GenBank/DDBJ whole genome shotgun (WGS) entry which is preliminary data.</text>
</comment>
<gene>
    <name evidence="1" type="ORF">Glove_341g40</name>
</gene>
<accession>A0A397HGH8</accession>
<sequence>MNSQIVDKTLFSKESEHSEFLIWDPYEKFTNAEYIAKGGFNEIYKAIWENKREKGILETVKTEVLNDSNVDTIKELKYTYQIWDEIEILQSRFSRPATIEPRKSQIYGCSDQVNNA</sequence>
<dbReference type="AlphaFoldDB" id="A0A397HGH8"/>
<name>A0A397HGH8_9GLOM</name>
<organism evidence="1 2">
    <name type="scientific">Diversispora epigaea</name>
    <dbReference type="NCBI Taxonomy" id="1348612"/>
    <lineage>
        <taxon>Eukaryota</taxon>
        <taxon>Fungi</taxon>
        <taxon>Fungi incertae sedis</taxon>
        <taxon>Mucoromycota</taxon>
        <taxon>Glomeromycotina</taxon>
        <taxon>Glomeromycetes</taxon>
        <taxon>Diversisporales</taxon>
        <taxon>Diversisporaceae</taxon>
        <taxon>Diversispora</taxon>
    </lineage>
</organism>
<dbReference type="Proteomes" id="UP000266861">
    <property type="component" value="Unassembled WGS sequence"/>
</dbReference>
<evidence type="ECO:0008006" key="3">
    <source>
        <dbReference type="Google" id="ProtNLM"/>
    </source>
</evidence>
<proteinExistence type="predicted"/>